<dbReference type="RefSeq" id="WP_256763508.1">
    <property type="nucleotide sequence ID" value="NZ_JANIGO010000001.1"/>
</dbReference>
<name>A0ABT1WBX4_9BURK</name>
<dbReference type="Gene3D" id="1.10.10.10">
    <property type="entry name" value="Winged helix-like DNA-binding domain superfamily/Winged helix DNA-binding domain"/>
    <property type="match status" value="1"/>
</dbReference>
<organism evidence="5 6">
    <name type="scientific">Limnobacter humi</name>
    <dbReference type="NCBI Taxonomy" id="1778671"/>
    <lineage>
        <taxon>Bacteria</taxon>
        <taxon>Pseudomonadati</taxon>
        <taxon>Pseudomonadota</taxon>
        <taxon>Betaproteobacteria</taxon>
        <taxon>Burkholderiales</taxon>
        <taxon>Burkholderiaceae</taxon>
        <taxon>Limnobacter</taxon>
    </lineage>
</organism>
<evidence type="ECO:0000313" key="6">
    <source>
        <dbReference type="Proteomes" id="UP001204142"/>
    </source>
</evidence>
<dbReference type="InterPro" id="IPR036390">
    <property type="entry name" value="WH_DNA-bd_sf"/>
</dbReference>
<dbReference type="SMART" id="SM00418">
    <property type="entry name" value="HTH_ARSR"/>
    <property type="match status" value="1"/>
</dbReference>
<dbReference type="InterPro" id="IPR051011">
    <property type="entry name" value="Metal_resp_trans_reg"/>
</dbReference>
<feature type="domain" description="HTH arsR-type" evidence="4">
    <location>
        <begin position="1"/>
        <end position="95"/>
    </location>
</feature>
<gene>
    <name evidence="5" type="ORF">NQT62_01025</name>
</gene>
<sequence length="106" mass="11230">MENKDAVQSLAALAHETRLNIFRALVVAGPQGLNPGVLAEQAGIPAATLSFHLKELSHAGLIVARRESRNLFYTASFAHMNALLTFLTDNCCAGQGCETATSPTCC</sequence>
<evidence type="ECO:0000259" key="4">
    <source>
        <dbReference type="PROSITE" id="PS50987"/>
    </source>
</evidence>
<dbReference type="InterPro" id="IPR001845">
    <property type="entry name" value="HTH_ArsR_DNA-bd_dom"/>
</dbReference>
<dbReference type="PANTHER" id="PTHR43132:SF2">
    <property type="entry name" value="ARSENICAL RESISTANCE OPERON REPRESSOR ARSR-RELATED"/>
    <property type="match status" value="1"/>
</dbReference>
<keyword evidence="3" id="KW-0804">Transcription</keyword>
<evidence type="ECO:0000313" key="5">
    <source>
        <dbReference type="EMBL" id="MCQ8895016.1"/>
    </source>
</evidence>
<dbReference type="PANTHER" id="PTHR43132">
    <property type="entry name" value="ARSENICAL RESISTANCE OPERON REPRESSOR ARSR-RELATED"/>
    <property type="match status" value="1"/>
</dbReference>
<accession>A0ABT1WBX4</accession>
<comment type="caution">
    <text evidence="5">The sequence shown here is derived from an EMBL/GenBank/DDBJ whole genome shotgun (WGS) entry which is preliminary data.</text>
</comment>
<reference evidence="5 6" key="1">
    <citation type="submission" date="2022-07" db="EMBL/GenBank/DDBJ databases">
        <authorList>
            <person name="Xamxidin M."/>
            <person name="Wu M."/>
        </authorList>
    </citation>
    <scope>NUCLEOTIDE SEQUENCE [LARGE SCALE GENOMIC DNA]</scope>
    <source>
        <strain evidence="5 6">NBRC 111650</strain>
    </source>
</reference>
<keyword evidence="1" id="KW-0805">Transcription regulation</keyword>
<dbReference type="SUPFAM" id="SSF46785">
    <property type="entry name" value="Winged helix' DNA-binding domain"/>
    <property type="match status" value="1"/>
</dbReference>
<evidence type="ECO:0000256" key="2">
    <source>
        <dbReference type="ARBA" id="ARBA00023125"/>
    </source>
</evidence>
<dbReference type="CDD" id="cd00090">
    <property type="entry name" value="HTH_ARSR"/>
    <property type="match status" value="1"/>
</dbReference>
<dbReference type="NCBIfam" id="NF033788">
    <property type="entry name" value="HTH_metalloreg"/>
    <property type="match status" value="1"/>
</dbReference>
<evidence type="ECO:0000256" key="1">
    <source>
        <dbReference type="ARBA" id="ARBA00023015"/>
    </source>
</evidence>
<dbReference type="InterPro" id="IPR036388">
    <property type="entry name" value="WH-like_DNA-bd_sf"/>
</dbReference>
<dbReference type="Proteomes" id="UP001204142">
    <property type="component" value="Unassembled WGS sequence"/>
</dbReference>
<dbReference type="EMBL" id="JANIGO010000001">
    <property type="protein sequence ID" value="MCQ8895016.1"/>
    <property type="molecule type" value="Genomic_DNA"/>
</dbReference>
<keyword evidence="6" id="KW-1185">Reference proteome</keyword>
<dbReference type="InterPro" id="IPR011991">
    <property type="entry name" value="ArsR-like_HTH"/>
</dbReference>
<protein>
    <submittedName>
        <fullName evidence="5">Metalloregulator ArsR/SmtB family transcription factor</fullName>
    </submittedName>
</protein>
<dbReference type="PROSITE" id="PS50987">
    <property type="entry name" value="HTH_ARSR_2"/>
    <property type="match status" value="1"/>
</dbReference>
<proteinExistence type="predicted"/>
<dbReference type="PRINTS" id="PR00778">
    <property type="entry name" value="HTHARSR"/>
</dbReference>
<keyword evidence="2" id="KW-0238">DNA-binding</keyword>
<dbReference type="Pfam" id="PF12840">
    <property type="entry name" value="HTH_20"/>
    <property type="match status" value="1"/>
</dbReference>
<evidence type="ECO:0000256" key="3">
    <source>
        <dbReference type="ARBA" id="ARBA00023163"/>
    </source>
</evidence>